<organism evidence="2 3">
    <name type="scientific">Arthrobotrys conoides</name>
    <dbReference type="NCBI Taxonomy" id="74498"/>
    <lineage>
        <taxon>Eukaryota</taxon>
        <taxon>Fungi</taxon>
        <taxon>Dikarya</taxon>
        <taxon>Ascomycota</taxon>
        <taxon>Pezizomycotina</taxon>
        <taxon>Orbiliomycetes</taxon>
        <taxon>Orbiliales</taxon>
        <taxon>Orbiliaceae</taxon>
        <taxon>Arthrobotrys</taxon>
    </lineage>
</organism>
<keyword evidence="1" id="KW-0812">Transmembrane</keyword>
<reference evidence="2 3" key="1">
    <citation type="submission" date="2019-10" db="EMBL/GenBank/DDBJ databases">
        <authorList>
            <person name="Palmer J.M."/>
        </authorList>
    </citation>
    <scope>NUCLEOTIDE SEQUENCE [LARGE SCALE GENOMIC DNA]</scope>
    <source>
        <strain evidence="2 3">TWF506</strain>
    </source>
</reference>
<dbReference type="AlphaFoldDB" id="A0AAN8P7K6"/>
<gene>
    <name evidence="2" type="ORF">TWF506_005942</name>
</gene>
<evidence type="ECO:0000313" key="2">
    <source>
        <dbReference type="EMBL" id="KAK6518807.1"/>
    </source>
</evidence>
<keyword evidence="3" id="KW-1185">Reference proteome</keyword>
<protein>
    <submittedName>
        <fullName evidence="2">Uncharacterized protein</fullName>
    </submittedName>
</protein>
<dbReference type="Proteomes" id="UP001307849">
    <property type="component" value="Unassembled WGS sequence"/>
</dbReference>
<feature type="transmembrane region" description="Helical" evidence="1">
    <location>
        <begin position="112"/>
        <end position="131"/>
    </location>
</feature>
<accession>A0AAN8P7K6</accession>
<feature type="transmembrane region" description="Helical" evidence="1">
    <location>
        <begin position="36"/>
        <end position="65"/>
    </location>
</feature>
<dbReference type="EMBL" id="JAVHJM010000002">
    <property type="protein sequence ID" value="KAK6518807.1"/>
    <property type="molecule type" value="Genomic_DNA"/>
</dbReference>
<sequence length="309" mass="33890">MDTLRYQHCVNANVDVNVDVDVERRITRPNQPTTSIIVTSIITSTITITSIIIIIIITITILFIIKTVAMLHDILGKVQQLVLTGWPFALALVSMELGRQFHLPYIAIDDNAVLFVVSLVCNFVPPIMTWVKPKFTSAWAALPEKEVMIRGGLSTVLYFFGLAVFWQLVAEGYGTVYIISVVAVFVYFKVDKAYPEFRSDLKWVFWQMAIIAIIVAAIFIKNFGGGVSVPYEGQLKLPPLTTTITTPTTTSITTTTTTATTTIMTTSTTTSTTITTTFITAATIIIITAPATTNSSSPSVSFGTRTQLL</sequence>
<comment type="caution">
    <text evidence="2">The sequence shown here is derived from an EMBL/GenBank/DDBJ whole genome shotgun (WGS) entry which is preliminary data.</text>
</comment>
<evidence type="ECO:0000313" key="3">
    <source>
        <dbReference type="Proteomes" id="UP001307849"/>
    </source>
</evidence>
<feature type="transmembrane region" description="Helical" evidence="1">
    <location>
        <begin position="175"/>
        <end position="191"/>
    </location>
</feature>
<feature type="transmembrane region" description="Helical" evidence="1">
    <location>
        <begin position="74"/>
        <end position="92"/>
    </location>
</feature>
<keyword evidence="1" id="KW-0472">Membrane</keyword>
<name>A0AAN8P7K6_9PEZI</name>
<proteinExistence type="predicted"/>
<feature type="transmembrane region" description="Helical" evidence="1">
    <location>
        <begin position="203"/>
        <end position="220"/>
    </location>
</feature>
<feature type="transmembrane region" description="Helical" evidence="1">
    <location>
        <begin position="151"/>
        <end position="169"/>
    </location>
</feature>
<evidence type="ECO:0000256" key="1">
    <source>
        <dbReference type="SAM" id="Phobius"/>
    </source>
</evidence>
<keyword evidence="1" id="KW-1133">Transmembrane helix</keyword>